<sequence length="69" mass="7487">MAFAARVRAVPAEGEANAAVEKLIARWLEVPKSTVRVTGGAKSRIKSLTISGETDRLEQRLRAKLAPSR</sequence>
<dbReference type="Proteomes" id="UP000059074">
    <property type="component" value="Unassembled WGS sequence"/>
</dbReference>
<dbReference type="PATRIC" id="fig|121290.4.peg.1098"/>
<dbReference type="InterPro" id="IPR003746">
    <property type="entry name" value="DUF167"/>
</dbReference>
<accession>A0A125NVU4</accession>
<dbReference type="STRING" id="121290.APY04_0626"/>
<name>A0A125NVU4_HYPSL</name>
<dbReference type="Gene3D" id="3.30.1200.10">
    <property type="entry name" value="YggU-like"/>
    <property type="match status" value="1"/>
</dbReference>
<dbReference type="NCBIfam" id="TIGR00251">
    <property type="entry name" value="DUF167 family protein"/>
    <property type="match status" value="1"/>
</dbReference>
<protein>
    <submittedName>
        <fullName evidence="2">Uncharacterized protein</fullName>
    </submittedName>
</protein>
<dbReference type="Pfam" id="PF02594">
    <property type="entry name" value="DUF167"/>
    <property type="match status" value="1"/>
</dbReference>
<evidence type="ECO:0000256" key="1">
    <source>
        <dbReference type="ARBA" id="ARBA00010364"/>
    </source>
</evidence>
<reference evidence="2 3" key="1">
    <citation type="submission" date="2015-10" db="EMBL/GenBank/DDBJ databases">
        <title>Transcriptomic analysis of a linuron degrading triple-species bacterial consortium.</title>
        <authorList>
            <person name="Albers P."/>
        </authorList>
    </citation>
    <scope>NUCLEOTIDE SEQUENCE [LARGE SCALE GENOMIC DNA]</scope>
    <source>
        <strain evidence="2 3">WDL6</strain>
    </source>
</reference>
<keyword evidence="3" id="KW-1185">Reference proteome</keyword>
<evidence type="ECO:0000313" key="3">
    <source>
        <dbReference type="Proteomes" id="UP000059074"/>
    </source>
</evidence>
<dbReference type="AlphaFoldDB" id="A0A125NVU4"/>
<comment type="similarity">
    <text evidence="1">Belongs to the UPF0235 family.</text>
</comment>
<dbReference type="SMART" id="SM01152">
    <property type="entry name" value="DUF167"/>
    <property type="match status" value="1"/>
</dbReference>
<comment type="caution">
    <text evidence="2">The sequence shown here is derived from an EMBL/GenBank/DDBJ whole genome shotgun (WGS) entry which is preliminary data.</text>
</comment>
<gene>
    <name evidence="2" type="ORF">APY04_0626</name>
</gene>
<proteinExistence type="inferred from homology"/>
<evidence type="ECO:0000313" key="2">
    <source>
        <dbReference type="EMBL" id="KWT70964.1"/>
    </source>
</evidence>
<dbReference type="InterPro" id="IPR036591">
    <property type="entry name" value="YggU-like_sf"/>
</dbReference>
<dbReference type="EMBL" id="LMTR01000027">
    <property type="protein sequence ID" value="KWT70964.1"/>
    <property type="molecule type" value="Genomic_DNA"/>
</dbReference>
<organism evidence="2 3">
    <name type="scientific">Hyphomicrobium sulfonivorans</name>
    <dbReference type="NCBI Taxonomy" id="121290"/>
    <lineage>
        <taxon>Bacteria</taxon>
        <taxon>Pseudomonadati</taxon>
        <taxon>Pseudomonadota</taxon>
        <taxon>Alphaproteobacteria</taxon>
        <taxon>Hyphomicrobiales</taxon>
        <taxon>Hyphomicrobiaceae</taxon>
        <taxon>Hyphomicrobium</taxon>
    </lineage>
</organism>
<dbReference type="SUPFAM" id="SSF69786">
    <property type="entry name" value="YggU-like"/>
    <property type="match status" value="1"/>
</dbReference>